<dbReference type="GO" id="GO:0016020">
    <property type="term" value="C:membrane"/>
    <property type="evidence" value="ECO:0007669"/>
    <property type="project" value="InterPro"/>
</dbReference>
<feature type="compositionally biased region" description="Polar residues" evidence="1">
    <location>
        <begin position="131"/>
        <end position="141"/>
    </location>
</feature>
<accession>A0A3S4YIJ0</accession>
<dbReference type="PANTHER" id="PTHR35335:SF1">
    <property type="entry name" value="UPF0716 PROTEIN FXSA"/>
    <property type="match status" value="1"/>
</dbReference>
<organism evidence="3 4">
    <name type="scientific">Mannheimia haemolytica</name>
    <name type="common">Pasteurella haemolytica</name>
    <dbReference type="NCBI Taxonomy" id="75985"/>
    <lineage>
        <taxon>Bacteria</taxon>
        <taxon>Pseudomonadati</taxon>
        <taxon>Pseudomonadota</taxon>
        <taxon>Gammaproteobacteria</taxon>
        <taxon>Pasteurellales</taxon>
        <taxon>Pasteurellaceae</taxon>
        <taxon>Mannheimia</taxon>
    </lineage>
</organism>
<proteinExistence type="predicted"/>
<dbReference type="NCBIfam" id="NF008528">
    <property type="entry name" value="PRK11463.1-2"/>
    <property type="match status" value="1"/>
</dbReference>
<reference evidence="3" key="1">
    <citation type="submission" date="2018-12" db="EMBL/GenBank/DDBJ databases">
        <authorList>
            <consortium name="Pathogen Informatics"/>
        </authorList>
    </citation>
    <scope>NUCLEOTIDE SEQUENCE [LARGE SCALE GENOMIC DNA]</scope>
    <source>
        <strain evidence="3">NCTC10643</strain>
    </source>
</reference>
<dbReference type="InterPro" id="IPR007313">
    <property type="entry name" value="FxsA"/>
</dbReference>
<keyword evidence="2" id="KW-0472">Membrane</keyword>
<protein>
    <submittedName>
        <fullName evidence="3">Suppressor of F exclusion of phage T7</fullName>
    </submittedName>
</protein>
<dbReference type="PANTHER" id="PTHR35335">
    <property type="entry name" value="UPF0716 PROTEIN FXSA"/>
    <property type="match status" value="1"/>
</dbReference>
<evidence type="ECO:0000313" key="3">
    <source>
        <dbReference type="EMBL" id="VEI78165.1"/>
    </source>
</evidence>
<dbReference type="AlphaFoldDB" id="A0A3S4YIJ0"/>
<evidence type="ECO:0000313" key="4">
    <source>
        <dbReference type="Proteomes" id="UP000271188"/>
    </source>
</evidence>
<feature type="transmembrane region" description="Helical" evidence="2">
    <location>
        <begin position="34"/>
        <end position="57"/>
    </location>
</feature>
<sequence>MPILAILFGIFFYIYCEISLLVNIGSTIGVLPTILLLVVISFLGLWIVKLRGVYTLFSIKQDLSQGKIPTEAVGNSVMFILAGILLIIPGFLSDILAILCVLPFSRKWIQALVINSVKNKVFMRFTSQNTHFHSQSPQDGNTFDAEFERKPDPQDEIKRIK</sequence>
<feature type="transmembrane region" description="Helical" evidence="2">
    <location>
        <begin position="77"/>
        <end position="102"/>
    </location>
</feature>
<dbReference type="RefSeq" id="WP_126302523.1">
    <property type="nucleotide sequence ID" value="NZ_LR134495.1"/>
</dbReference>
<name>A0A3S4YIJ0_MANHA</name>
<keyword evidence="2" id="KW-1133">Transmembrane helix</keyword>
<feature type="compositionally biased region" description="Basic and acidic residues" evidence="1">
    <location>
        <begin position="146"/>
        <end position="161"/>
    </location>
</feature>
<evidence type="ECO:0000256" key="2">
    <source>
        <dbReference type="SAM" id="Phobius"/>
    </source>
</evidence>
<dbReference type="EMBL" id="LR134495">
    <property type="protein sequence ID" value="VEI78165.1"/>
    <property type="molecule type" value="Genomic_DNA"/>
</dbReference>
<dbReference type="Proteomes" id="UP000271188">
    <property type="component" value="Chromosome"/>
</dbReference>
<feature type="region of interest" description="Disordered" evidence="1">
    <location>
        <begin position="131"/>
        <end position="161"/>
    </location>
</feature>
<evidence type="ECO:0000256" key="1">
    <source>
        <dbReference type="SAM" id="MobiDB-lite"/>
    </source>
</evidence>
<feature type="transmembrane region" description="Helical" evidence="2">
    <location>
        <begin position="6"/>
        <end position="22"/>
    </location>
</feature>
<keyword evidence="2" id="KW-0812">Transmembrane</keyword>
<dbReference type="Pfam" id="PF04186">
    <property type="entry name" value="FxsA"/>
    <property type="match status" value="1"/>
</dbReference>
<gene>
    <name evidence="3" type="primary">fxsA</name>
    <name evidence="3" type="ORF">NCTC10643_02063</name>
</gene>